<dbReference type="SUPFAM" id="SSF101960">
    <property type="entry name" value="Stabilizer of iron transporter SufD"/>
    <property type="match status" value="1"/>
</dbReference>
<dbReference type="Pfam" id="PF01458">
    <property type="entry name" value="SUFBD_core"/>
    <property type="match status" value="1"/>
</dbReference>
<reference evidence="2 3" key="1">
    <citation type="journal article" date="2006" name="Genome Biol.">
        <title>The genome of Rhizobium leguminosarum has recognizable core and accessory components.</title>
        <authorList>
            <person name="Young J.W."/>
            <person name="Crossman L.C."/>
            <person name="Johnston A.W.B."/>
            <person name="Thomson N.R."/>
            <person name="Ghazoui Z.F."/>
            <person name="Hull K.H."/>
            <person name="Wexler M."/>
            <person name="Curson A.R.J."/>
            <person name="Todd J.D."/>
            <person name="Poole P.S."/>
            <person name="Mauchline T.H."/>
            <person name="East A.K."/>
            <person name="Quail M.A."/>
            <person name="Churcher C."/>
            <person name="Arrowsmith C."/>
            <person name="Cherevach A."/>
            <person name="Chillingworth T."/>
            <person name="Clarke K."/>
            <person name="Cronin A."/>
            <person name="Davis P."/>
            <person name="Fraser A."/>
            <person name="Hance Z."/>
            <person name="Hauser H."/>
            <person name="Jagels K."/>
            <person name="Moule S."/>
            <person name="Mungall K."/>
            <person name="Norbertczak H."/>
            <person name="Rabbinowitsch E."/>
            <person name="Sanders M."/>
            <person name="Simmonds M."/>
            <person name="Whitehead S."/>
            <person name="Parkhill J."/>
        </authorList>
    </citation>
    <scope>NUCLEOTIDE SEQUENCE [LARGE SCALE GENOMIC DNA]</scope>
    <source>
        <strain evidence="3">DSM 114642 / LMG 32736 / 3841</strain>
    </source>
</reference>
<dbReference type="eggNOG" id="COG0719">
    <property type="taxonomic scope" value="Bacteria"/>
</dbReference>
<dbReference type="EnsemblBacteria" id="CAK08067">
    <property type="protein sequence ID" value="CAK08067"/>
    <property type="gene ID" value="RL2579"/>
</dbReference>
<dbReference type="NCBIfam" id="TIGR01981">
    <property type="entry name" value="sufD"/>
    <property type="match status" value="1"/>
</dbReference>
<keyword evidence="3" id="KW-1185">Reference proteome</keyword>
<dbReference type="InterPro" id="IPR055346">
    <property type="entry name" value="Fe-S_cluster_assembly_SufBD"/>
</dbReference>
<name>Q1MG56_RHIJ3</name>
<evidence type="ECO:0000259" key="1">
    <source>
        <dbReference type="Pfam" id="PF01458"/>
    </source>
</evidence>
<dbReference type="EMBL" id="AM236080">
    <property type="protein sequence ID" value="CAK08067.1"/>
    <property type="molecule type" value="Genomic_DNA"/>
</dbReference>
<dbReference type="KEGG" id="rle:RL2579"/>
<gene>
    <name evidence="2" type="primary">sufD</name>
    <name evidence="2" type="ordered locus">RL2579</name>
</gene>
<dbReference type="PANTHER" id="PTHR43575">
    <property type="entry name" value="PROTEIN ABCI7, CHLOROPLASTIC"/>
    <property type="match status" value="1"/>
</dbReference>
<evidence type="ECO:0000313" key="3">
    <source>
        <dbReference type="Proteomes" id="UP000006575"/>
    </source>
</evidence>
<dbReference type="Proteomes" id="UP000006575">
    <property type="component" value="Chromosome"/>
</dbReference>
<sequence length="442" mass="47396">MPTSSARRPEFRVERTTSMNMQTTSRLTAAETALIEAFNQQIGELPGNGAVTALRDRLLDDLKKAGLPTRRIEAWHYTDLKNLLRTVPQQAGDAGSQALEPLVDDATVLAVIQGHSNQKATVDGLGVSAYSERLLDGSAAGGLDALGSDDAVGRINGSFVRDGYVVDVPADTELETPLEIQFIHAGGQTHTRLPVSFGAGVKATVIERHLTVTGDAALVSHVSDITVGEGTELTWIILQQQGADDTHLGQIRIDLGADAKLRLFVINAGGKLVRQELHIKVTGEGADLTLRGINLLGAESHTDVTMVLGHDVPNTGSTEVIRNVVFDRAKGVFQGMIRVAPDAQKTDAKMACNTLLMSDDAEFSVKPELEIFADDVQCGHGATVTDIDANHLYYMMARGIPENKARAMLVNAFVAEIVEELDDEALVEALEGVISAWLEKHA</sequence>
<organism evidence="2 3">
    <name type="scientific">Rhizobium johnstonii (strain DSM 114642 / LMG 32736 / 3841)</name>
    <name type="common">Rhizobium leguminosarum bv. viciae</name>
    <dbReference type="NCBI Taxonomy" id="216596"/>
    <lineage>
        <taxon>Bacteria</taxon>
        <taxon>Pseudomonadati</taxon>
        <taxon>Pseudomonadota</taxon>
        <taxon>Alphaproteobacteria</taxon>
        <taxon>Hyphomicrobiales</taxon>
        <taxon>Rhizobiaceae</taxon>
        <taxon>Rhizobium/Agrobacterium group</taxon>
        <taxon>Rhizobium</taxon>
        <taxon>Rhizobium johnstonii</taxon>
    </lineage>
</organism>
<proteinExistence type="predicted"/>
<dbReference type="InterPro" id="IPR000825">
    <property type="entry name" value="SUF_FeS_clus_asmbl_SufBD_core"/>
</dbReference>
<feature type="domain" description="SUF system FeS cluster assembly SufBD core" evidence="1">
    <location>
        <begin position="187"/>
        <end position="413"/>
    </location>
</feature>
<dbReference type="GO" id="GO:0016226">
    <property type="term" value="P:iron-sulfur cluster assembly"/>
    <property type="evidence" value="ECO:0007669"/>
    <property type="project" value="InterPro"/>
</dbReference>
<evidence type="ECO:0000313" key="2">
    <source>
        <dbReference type="EMBL" id="CAK08067.1"/>
    </source>
</evidence>
<dbReference type="InterPro" id="IPR037284">
    <property type="entry name" value="SUF_FeS_clus_asmbl_SufBD_sf"/>
</dbReference>
<protein>
    <submittedName>
        <fullName evidence="2">Iron-sulfur cluster assembly protein</fullName>
    </submittedName>
</protein>
<dbReference type="InterPro" id="IPR011542">
    <property type="entry name" value="SUF_FeS_clus_asmbl_SufD"/>
</dbReference>
<dbReference type="AlphaFoldDB" id="Q1MG56"/>
<dbReference type="HOGENOM" id="CLU_026231_5_2_5"/>
<dbReference type="PANTHER" id="PTHR43575:SF1">
    <property type="entry name" value="PROTEIN ABCI7, CHLOROPLASTIC"/>
    <property type="match status" value="1"/>
</dbReference>
<accession>Q1MG56</accession>